<keyword evidence="5 10" id="KW-0443">Lipid metabolism</keyword>
<keyword evidence="6 10" id="KW-0594">Phospholipid biosynthesis</keyword>
<comment type="subunit">
    <text evidence="9 10">Homodimer. Probably interacts with PlsY.</text>
</comment>
<evidence type="ECO:0000256" key="5">
    <source>
        <dbReference type="ARBA" id="ARBA00023098"/>
    </source>
</evidence>
<evidence type="ECO:0000313" key="11">
    <source>
        <dbReference type="EMBL" id="HIU25538.1"/>
    </source>
</evidence>
<dbReference type="NCBIfam" id="TIGR00182">
    <property type="entry name" value="plsX"/>
    <property type="match status" value="1"/>
</dbReference>
<comment type="similarity">
    <text evidence="10">Belongs to the PlsX family.</text>
</comment>
<dbReference type="GO" id="GO:0043811">
    <property type="term" value="F:phosphate:acyl-[acyl carrier protein] acyltransferase activity"/>
    <property type="evidence" value="ECO:0007669"/>
    <property type="project" value="UniProtKB-UniRule"/>
</dbReference>
<keyword evidence="11" id="KW-0012">Acyltransferase</keyword>
<dbReference type="GO" id="GO:0008654">
    <property type="term" value="P:phospholipid biosynthetic process"/>
    <property type="evidence" value="ECO:0007669"/>
    <property type="project" value="UniProtKB-KW"/>
</dbReference>
<dbReference type="HAMAP" id="MF_00019">
    <property type="entry name" value="PlsX"/>
    <property type="match status" value="1"/>
</dbReference>
<comment type="pathway">
    <text evidence="10">Lipid metabolism; phospholipid metabolism.</text>
</comment>
<dbReference type="GO" id="GO:0005737">
    <property type="term" value="C:cytoplasm"/>
    <property type="evidence" value="ECO:0007669"/>
    <property type="project" value="UniProtKB-SubCell"/>
</dbReference>
<evidence type="ECO:0000256" key="8">
    <source>
        <dbReference type="ARBA" id="ARBA00024069"/>
    </source>
</evidence>
<dbReference type="Gene3D" id="3.40.718.10">
    <property type="entry name" value="Isopropylmalate Dehydrogenase"/>
    <property type="match status" value="1"/>
</dbReference>
<dbReference type="InterPro" id="IPR012281">
    <property type="entry name" value="Phospholipid_synth_PlsX-like"/>
</dbReference>
<dbReference type="SUPFAM" id="SSF53659">
    <property type="entry name" value="Isocitrate/Isopropylmalate dehydrogenase-like"/>
    <property type="match status" value="1"/>
</dbReference>
<evidence type="ECO:0000313" key="12">
    <source>
        <dbReference type="Proteomes" id="UP000824090"/>
    </source>
</evidence>
<comment type="caution">
    <text evidence="11">The sequence shown here is derived from an EMBL/GenBank/DDBJ whole genome shotgun (WGS) entry which is preliminary data.</text>
</comment>
<keyword evidence="7 10" id="KW-1208">Phospholipid metabolism</keyword>
<dbReference type="PANTHER" id="PTHR30100">
    <property type="entry name" value="FATTY ACID/PHOSPHOLIPID SYNTHESIS PROTEIN PLSX"/>
    <property type="match status" value="1"/>
</dbReference>
<dbReference type="Pfam" id="PF02504">
    <property type="entry name" value="FA_synthesis"/>
    <property type="match status" value="1"/>
</dbReference>
<reference evidence="11" key="1">
    <citation type="submission" date="2020-10" db="EMBL/GenBank/DDBJ databases">
        <authorList>
            <person name="Gilroy R."/>
        </authorList>
    </citation>
    <scope>NUCLEOTIDE SEQUENCE</scope>
    <source>
        <strain evidence="11">ChiHcec3-6078</strain>
    </source>
</reference>
<name>A0A9D1L704_9FIRM</name>
<comment type="subcellular location">
    <subcellularLocation>
        <location evidence="10">Cytoplasm</location>
    </subcellularLocation>
    <text evidence="10">Associated with the membrane possibly through PlsY.</text>
</comment>
<comment type="catalytic activity">
    <reaction evidence="1 10">
        <text>a fatty acyl-[ACP] + phosphate = an acyl phosphate + holo-[ACP]</text>
        <dbReference type="Rhea" id="RHEA:42292"/>
        <dbReference type="Rhea" id="RHEA-COMP:9685"/>
        <dbReference type="Rhea" id="RHEA-COMP:14125"/>
        <dbReference type="ChEBI" id="CHEBI:43474"/>
        <dbReference type="ChEBI" id="CHEBI:59918"/>
        <dbReference type="ChEBI" id="CHEBI:64479"/>
        <dbReference type="ChEBI" id="CHEBI:138651"/>
        <dbReference type="EC" id="2.3.1.274"/>
    </reaction>
</comment>
<dbReference type="Proteomes" id="UP000824090">
    <property type="component" value="Unassembled WGS sequence"/>
</dbReference>
<evidence type="ECO:0000256" key="2">
    <source>
        <dbReference type="ARBA" id="ARBA00022490"/>
    </source>
</evidence>
<proteinExistence type="inferred from homology"/>
<dbReference type="AlphaFoldDB" id="A0A9D1L704"/>
<accession>A0A9D1L704</accession>
<reference evidence="11" key="2">
    <citation type="journal article" date="2021" name="PeerJ">
        <title>Extensive microbial diversity within the chicken gut microbiome revealed by metagenomics and culture.</title>
        <authorList>
            <person name="Gilroy R."/>
            <person name="Ravi A."/>
            <person name="Getino M."/>
            <person name="Pursley I."/>
            <person name="Horton D.L."/>
            <person name="Alikhan N.F."/>
            <person name="Baker D."/>
            <person name="Gharbi K."/>
            <person name="Hall N."/>
            <person name="Watson M."/>
            <person name="Adriaenssens E.M."/>
            <person name="Foster-Nyarko E."/>
            <person name="Jarju S."/>
            <person name="Secka A."/>
            <person name="Antonio M."/>
            <person name="Oren A."/>
            <person name="Chaudhuri R.R."/>
            <person name="La Ragione R."/>
            <person name="Hildebrand F."/>
            <person name="Pallen M.J."/>
        </authorList>
    </citation>
    <scope>NUCLEOTIDE SEQUENCE</scope>
    <source>
        <strain evidence="11">ChiHcec3-6078</strain>
    </source>
</reference>
<sequence>MRIVIDGMGGDNAPEEIVKGAADASKLIDHEICIVGRASQIEAELEKNGYAGNNIKVVNADDVITMEDSPVKAIRRKTDSSMVVGLTMVKEGKGDVFISGGNTGALVVGARMILGRIEGIDRPVLASIYPCLGGKPSLLVDAGASSEAKAHNLLEYGLMGSIYMEKVWGREKPKVGLVNLGVEESKGTSVTKDAYKKLHAAPLNFVGNVEARDIPVGVCEVIVCDGFVGNVILKLSEGLAWNILKLVKNQFMVNTRTKLAGLMVKPQLSSLKDEFDYAEYGGAPVLGVSGPVIKIHGSSNSVAVKNAIIKSIPYSQEKVVDIIKKSMLDLEEIIEKDEEE</sequence>
<evidence type="ECO:0000256" key="9">
    <source>
        <dbReference type="ARBA" id="ARBA00046608"/>
    </source>
</evidence>
<gene>
    <name evidence="10 11" type="primary">plsX</name>
    <name evidence="11" type="ORF">IAC50_03425</name>
</gene>
<dbReference type="PIRSF" id="PIRSF002465">
    <property type="entry name" value="Phsphlp_syn_PlsX"/>
    <property type="match status" value="1"/>
</dbReference>
<evidence type="ECO:0000256" key="1">
    <source>
        <dbReference type="ARBA" id="ARBA00001232"/>
    </source>
</evidence>
<dbReference type="PANTHER" id="PTHR30100:SF1">
    <property type="entry name" value="PHOSPHATE ACYLTRANSFERASE"/>
    <property type="match status" value="1"/>
</dbReference>
<evidence type="ECO:0000256" key="4">
    <source>
        <dbReference type="ARBA" id="ARBA00022679"/>
    </source>
</evidence>
<dbReference type="GO" id="GO:0006633">
    <property type="term" value="P:fatty acid biosynthetic process"/>
    <property type="evidence" value="ECO:0007669"/>
    <property type="project" value="UniProtKB-UniRule"/>
</dbReference>
<evidence type="ECO:0000256" key="3">
    <source>
        <dbReference type="ARBA" id="ARBA00022516"/>
    </source>
</evidence>
<keyword evidence="3 10" id="KW-0444">Lipid biosynthesis</keyword>
<organism evidence="11 12">
    <name type="scientific">Candidatus Allocopromorpha excrementigallinarum</name>
    <dbReference type="NCBI Taxonomy" id="2840742"/>
    <lineage>
        <taxon>Bacteria</taxon>
        <taxon>Bacillati</taxon>
        <taxon>Bacillota</taxon>
        <taxon>Clostridia</taxon>
        <taxon>Eubacteriales</taxon>
        <taxon>Eubacteriaceae</taxon>
        <taxon>Eubacteriaceae incertae sedis</taxon>
        <taxon>Candidatus Allocopromorpha</taxon>
    </lineage>
</organism>
<evidence type="ECO:0000256" key="6">
    <source>
        <dbReference type="ARBA" id="ARBA00023209"/>
    </source>
</evidence>
<comment type="function">
    <text evidence="10">Catalyzes the reversible formation of acyl-phosphate (acyl-PO(4)) from acyl-[acyl-carrier-protein] (acyl-ACP). This enzyme utilizes acyl-ACP as fatty acyl donor, but not acyl-CoA.</text>
</comment>
<evidence type="ECO:0000256" key="10">
    <source>
        <dbReference type="HAMAP-Rule" id="MF_00019"/>
    </source>
</evidence>
<evidence type="ECO:0000256" key="7">
    <source>
        <dbReference type="ARBA" id="ARBA00023264"/>
    </source>
</evidence>
<dbReference type="InterPro" id="IPR003664">
    <property type="entry name" value="FA_synthesis"/>
</dbReference>
<keyword evidence="2 10" id="KW-0963">Cytoplasm</keyword>
<protein>
    <recommendedName>
        <fullName evidence="8 10">Phosphate acyltransferase</fullName>
        <ecNumber evidence="8 10">2.3.1.274</ecNumber>
    </recommendedName>
    <alternativeName>
        <fullName evidence="10">Acyl-ACP phosphotransacylase</fullName>
    </alternativeName>
    <alternativeName>
        <fullName evidence="10">Acyl-[acyl-carrier-protein]--phosphate acyltransferase</fullName>
    </alternativeName>
    <alternativeName>
        <fullName evidence="10">Phosphate-acyl-ACP acyltransferase</fullName>
    </alternativeName>
</protein>
<dbReference type="EC" id="2.3.1.274" evidence="8 10"/>
<keyword evidence="4 10" id="KW-0808">Transferase</keyword>
<dbReference type="EMBL" id="DVMP01000070">
    <property type="protein sequence ID" value="HIU25538.1"/>
    <property type="molecule type" value="Genomic_DNA"/>
</dbReference>